<feature type="active site" description="Proton donor/acceptor" evidence="6">
    <location>
        <position position="633"/>
    </location>
</feature>
<evidence type="ECO:0000256" key="3">
    <source>
        <dbReference type="ARBA" id="ARBA00022960"/>
    </source>
</evidence>
<dbReference type="Pfam" id="PF13946">
    <property type="entry name" value="DUF4214"/>
    <property type="match status" value="3"/>
</dbReference>
<keyword evidence="3 6" id="KW-0133">Cell shape</keyword>
<dbReference type="GO" id="GO:0008360">
    <property type="term" value="P:regulation of cell shape"/>
    <property type="evidence" value="ECO:0007669"/>
    <property type="project" value="UniProtKB-UniRule"/>
</dbReference>
<dbReference type="RefSeq" id="WP_132091486.1">
    <property type="nucleotide sequence ID" value="NZ_JANKAQ010000006.1"/>
</dbReference>
<evidence type="ECO:0000313" key="10">
    <source>
        <dbReference type="EMBL" id="TCO84404.1"/>
    </source>
</evidence>
<comment type="caution">
    <text evidence="10">The sequence shown here is derived from an EMBL/GenBank/DDBJ whole genome shotgun (WGS) entry which is preliminary data.</text>
</comment>
<dbReference type="Gene3D" id="1.10.3130.20">
    <property type="entry name" value="Phycobilisome linker domain"/>
    <property type="match status" value="3"/>
</dbReference>
<dbReference type="Gene3D" id="2.10.270.10">
    <property type="entry name" value="Cholin Binding"/>
    <property type="match status" value="1"/>
</dbReference>
<feature type="region of interest" description="Disordered" evidence="7">
    <location>
        <begin position="57"/>
        <end position="86"/>
    </location>
</feature>
<keyword evidence="4 6" id="KW-0573">Peptidoglycan synthesis</keyword>
<dbReference type="Proteomes" id="UP000295711">
    <property type="component" value="Unassembled WGS sequence"/>
</dbReference>
<keyword evidence="11" id="KW-1185">Reference proteome</keyword>
<evidence type="ECO:0000256" key="5">
    <source>
        <dbReference type="ARBA" id="ARBA00023316"/>
    </source>
</evidence>
<dbReference type="SUPFAM" id="SSF69360">
    <property type="entry name" value="Cell wall binding repeat"/>
    <property type="match status" value="1"/>
</dbReference>
<feature type="domain" description="L,D-TPase catalytic" evidence="9">
    <location>
        <begin position="561"/>
        <end position="686"/>
    </location>
</feature>
<dbReference type="SUPFAM" id="SSF141523">
    <property type="entry name" value="L,D-transpeptidase catalytic domain-like"/>
    <property type="match status" value="1"/>
</dbReference>
<dbReference type="PROSITE" id="PS52029">
    <property type="entry name" value="LD_TPASE"/>
    <property type="match status" value="1"/>
</dbReference>
<reference evidence="10 11" key="1">
    <citation type="submission" date="2019-03" db="EMBL/GenBank/DDBJ databases">
        <title>Genomic Encyclopedia of Type Strains, Phase IV (KMG-IV): sequencing the most valuable type-strain genomes for metagenomic binning, comparative biology and taxonomic classification.</title>
        <authorList>
            <person name="Goeker M."/>
        </authorList>
    </citation>
    <scope>NUCLEOTIDE SEQUENCE [LARGE SCALE GENOMIC DNA]</scope>
    <source>
        <strain evidence="10 11">DSM 28559</strain>
    </source>
</reference>
<keyword evidence="8" id="KW-0732">Signal</keyword>
<dbReference type="InterPro" id="IPR038255">
    <property type="entry name" value="PBS_linker_sf"/>
</dbReference>
<feature type="active site" description="Nucleophile" evidence="6">
    <location>
        <position position="662"/>
    </location>
</feature>
<keyword evidence="5 6" id="KW-0961">Cell wall biogenesis/degradation</keyword>
<dbReference type="GO" id="GO:0016740">
    <property type="term" value="F:transferase activity"/>
    <property type="evidence" value="ECO:0007669"/>
    <property type="project" value="UniProtKB-KW"/>
</dbReference>
<name>A0A4R2LWC8_9FIRM</name>
<comment type="pathway">
    <text evidence="1 6">Cell wall biogenesis; peptidoglycan biosynthesis.</text>
</comment>
<feature type="compositionally biased region" description="Acidic residues" evidence="7">
    <location>
        <begin position="71"/>
        <end position="86"/>
    </location>
</feature>
<dbReference type="CDD" id="cd16913">
    <property type="entry name" value="YkuD_like"/>
    <property type="match status" value="1"/>
</dbReference>
<keyword evidence="2" id="KW-0808">Transferase</keyword>
<dbReference type="EMBL" id="SLXA01000007">
    <property type="protein sequence ID" value="TCO84404.1"/>
    <property type="molecule type" value="Genomic_DNA"/>
</dbReference>
<sequence>MKKSKSLIFILCATLMVSSYTPAFAEESLTTTDAETMQTESIEIPTNGTETIAETEFTTEPQTESTAVTPETEDTLPETESETVTETLIEETELDKKEADADIKDSIDEKDYENKNVFQFVKRMYEIVLERTPDGKGLREWYDTLVSGTNTGADIMNGFFFSKEFLDKNHTEEEYIHLLYRAIFNREADAEGMNTWTTAFSDGVSRRFVCNGFLGSDEYNKMCASYGITPGRLPLTENRDQNLEITRFVSHFYKLCLDRNGDAEGLNDWTGGLLEQRFNGVSIAEGFIFSDEFQNKNLSNEDFIEILYQTILGRPSDVEGKNAWLKCMNEGLSKHYILGGFIHSDEFNEFCNTHGISRGNVVLTESRDQNRELTAYITHLYSTCFGRTPTNDELNAWTGDVLNHRVVAKELASAFFTSSTYLQKNTDDQTYINDLYNVLLKRNPGAEDLTNWLTILQTNTRDYVLEQIVMSPEYKIFCQKVGILLVRDGWIQENDNTYFYENGQRKTGWHIENGQKYYLNPSKNGAMEIGWEYVDGYKLYFNNDGQLVQDVDYLIGPQDSYFIKVYKWGNYLIVFAKDGDNGYTIPVKAMITSCGESTPTGDYWTPNKFRWLTMVGGSKAQWCTQITGSYLFHSVPYRIADNTTLYTDLMYNLLGTTQSLGCIRLQAGDAKWIYDNCGLGTHVNIDPYVNNGPFDKPAFSPIPSWHTWDPTDPTAHYLCQQNGCH</sequence>
<dbReference type="UniPathway" id="UPA00219"/>
<dbReference type="InterPro" id="IPR005490">
    <property type="entry name" value="LD_TPept_cat_dom"/>
</dbReference>
<gene>
    <name evidence="10" type="ORF">EV212_1074</name>
</gene>
<dbReference type="OrthoDB" id="177750at2"/>
<evidence type="ECO:0000256" key="2">
    <source>
        <dbReference type="ARBA" id="ARBA00022679"/>
    </source>
</evidence>
<proteinExistence type="predicted"/>
<feature type="chain" id="PRO_5020193378" evidence="8">
    <location>
        <begin position="26"/>
        <end position="725"/>
    </location>
</feature>
<feature type="signal peptide" evidence="8">
    <location>
        <begin position="1"/>
        <end position="25"/>
    </location>
</feature>
<evidence type="ECO:0000256" key="7">
    <source>
        <dbReference type="SAM" id="MobiDB-lite"/>
    </source>
</evidence>
<evidence type="ECO:0000313" key="11">
    <source>
        <dbReference type="Proteomes" id="UP000295711"/>
    </source>
</evidence>
<dbReference type="Pfam" id="PF03734">
    <property type="entry name" value="YkuD"/>
    <property type="match status" value="1"/>
</dbReference>
<dbReference type="Gene3D" id="2.40.440.10">
    <property type="entry name" value="L,D-transpeptidase catalytic domain-like"/>
    <property type="match status" value="1"/>
</dbReference>
<dbReference type="InterPro" id="IPR038063">
    <property type="entry name" value="Transpep_catalytic_dom"/>
</dbReference>
<dbReference type="GO" id="GO:0071555">
    <property type="term" value="P:cell wall organization"/>
    <property type="evidence" value="ECO:0007669"/>
    <property type="project" value="UniProtKB-UniRule"/>
</dbReference>
<evidence type="ECO:0000256" key="4">
    <source>
        <dbReference type="ARBA" id="ARBA00022984"/>
    </source>
</evidence>
<evidence type="ECO:0000256" key="8">
    <source>
        <dbReference type="SAM" id="SignalP"/>
    </source>
</evidence>
<accession>A0A4R2LWC8</accession>
<evidence type="ECO:0000256" key="1">
    <source>
        <dbReference type="ARBA" id="ARBA00004752"/>
    </source>
</evidence>
<dbReference type="AlphaFoldDB" id="A0A4R2LWC8"/>
<protein>
    <submittedName>
        <fullName evidence="10">Uncharacterized protein DUF4214</fullName>
    </submittedName>
</protein>
<evidence type="ECO:0000256" key="6">
    <source>
        <dbReference type="PROSITE-ProRule" id="PRU01373"/>
    </source>
</evidence>
<evidence type="ECO:0000259" key="9">
    <source>
        <dbReference type="PROSITE" id="PS52029"/>
    </source>
</evidence>
<organism evidence="10 11">
    <name type="scientific">Frisingicoccus caecimuris</name>
    <dbReference type="NCBI Taxonomy" id="1796636"/>
    <lineage>
        <taxon>Bacteria</taxon>
        <taxon>Bacillati</taxon>
        <taxon>Bacillota</taxon>
        <taxon>Clostridia</taxon>
        <taxon>Lachnospirales</taxon>
        <taxon>Lachnospiraceae</taxon>
        <taxon>Frisingicoccus</taxon>
    </lineage>
</organism>
<dbReference type="GO" id="GO:0009252">
    <property type="term" value="P:peptidoglycan biosynthetic process"/>
    <property type="evidence" value="ECO:0007669"/>
    <property type="project" value="UniProtKB-UniPathway"/>
</dbReference>
<dbReference type="InterPro" id="IPR025282">
    <property type="entry name" value="DUF4214"/>
</dbReference>